<dbReference type="Proteomes" id="UP000177574">
    <property type="component" value="Unassembled WGS sequence"/>
</dbReference>
<name>A0A1F7VFK0_9BACT</name>
<feature type="compositionally biased region" description="Basic and acidic residues" evidence="1">
    <location>
        <begin position="1"/>
        <end position="13"/>
    </location>
</feature>
<evidence type="ECO:0000313" key="3">
    <source>
        <dbReference type="Proteomes" id="UP000177574"/>
    </source>
</evidence>
<feature type="compositionally biased region" description="Basic and acidic residues" evidence="1">
    <location>
        <begin position="32"/>
        <end position="41"/>
    </location>
</feature>
<organism evidence="2 3">
    <name type="scientific">Candidatus Uhrbacteria bacterium RIFCSPLOWO2_02_FULL_53_10</name>
    <dbReference type="NCBI Taxonomy" id="1802411"/>
    <lineage>
        <taxon>Bacteria</taxon>
        <taxon>Candidatus Uhriibacteriota</taxon>
    </lineage>
</organism>
<dbReference type="AlphaFoldDB" id="A0A1F7VFK0"/>
<proteinExistence type="predicted"/>
<feature type="region of interest" description="Disordered" evidence="1">
    <location>
        <begin position="1"/>
        <end position="42"/>
    </location>
</feature>
<accession>A0A1F7VFK0</accession>
<evidence type="ECO:0000256" key="1">
    <source>
        <dbReference type="SAM" id="MobiDB-lite"/>
    </source>
</evidence>
<reference evidence="2 3" key="1">
    <citation type="journal article" date="2016" name="Nat. Commun.">
        <title>Thousands of microbial genomes shed light on interconnected biogeochemical processes in an aquifer system.</title>
        <authorList>
            <person name="Anantharaman K."/>
            <person name="Brown C.T."/>
            <person name="Hug L.A."/>
            <person name="Sharon I."/>
            <person name="Castelle C.J."/>
            <person name="Probst A.J."/>
            <person name="Thomas B.C."/>
            <person name="Singh A."/>
            <person name="Wilkins M.J."/>
            <person name="Karaoz U."/>
            <person name="Brodie E.L."/>
            <person name="Williams K.H."/>
            <person name="Hubbard S.S."/>
            <person name="Banfield J.F."/>
        </authorList>
    </citation>
    <scope>NUCLEOTIDE SEQUENCE [LARGE SCALE GENOMIC DNA]</scope>
</reference>
<feature type="compositionally biased region" description="Low complexity" evidence="1">
    <location>
        <begin position="17"/>
        <end position="31"/>
    </location>
</feature>
<evidence type="ECO:0000313" key="2">
    <source>
        <dbReference type="EMBL" id="OGL89221.1"/>
    </source>
</evidence>
<sequence>METRKDSERRSLSAEEATSGSDSAAPSSVESSKQESDHVEGEDLVAGSKEDILFRFHEWRSERSRDRHPVALRALLQSRSDGELIDLLADEQTVPGMVVERLKEIPERAIERSIDVLEELVRRGMEMIPLSASTSAIRRLNMVLRAKPFNRERVKAALETSFDLPDGPMFAMEIMLDQYDTTQNLISKGTVKHHGELVQDAMVLEGEERHAMLDMLLGYTDVVDALRLGAFGSEEHRVSAAESLATSGELKSLFEQHAIHELLNNPQLYELTDEDYTRYIKNSSVSSGRTAESFRLFEDGGVERFERFVDGLSPSDFEKLLSTSDSLFGFRAYKEHPSETDKIVVMYEAMISRVARTIQTEIQSLDEMDQLIDLSYPVVLLKIFPKLSKLDYASAMLMLREKGDINVPSLEQLCFGGASLDAPENGSSVLRTSALPYIWRKLQDSGLPDEALIVADKHNDWMFAHANGRDAASIVNELLDDGIVTIDLQTMRRLIIKLSNKNNVGGTAEFRKVIGRYVELEWPNDHMFLGSPELFKMLEGERRIELIDRMASEDPYRLACFWGNVPWSSSQARVAKVEALRDAGVEPFSFVSDAVLMDKLLRHKWQSPYKEFFADAERADSSERFQSIKNLYKAKLEQSESWFSQRASTEQDIVLALASLYRGGLHFWEDMESLMQKLDEPQERRNVERLSTVIEHGLENSRLTPDVQETLVHHFVKTVTLDFGEGPIIFGYGNIDDVFECMRRLRSPFEEGNTELTFMFQEWLKSHYDLSPSVLSAWMEVGDGRHGARRFLQNIRTLKFLESKKPGGAVLLEKFYGVRAFGRYPQELLLWQVDLHEKPDAAYGVLVNGRGDYNGALYNTRSYEPFTALQYHGVRIIEASSLSEVARTFIAMKKRGFPKASFALLGGHGTPESVQLAMATSYNAQGQSENREGHFDARHLKEGRGVRRFGRVFMQDGAPVIFNSCSTGQAGGIAENASEAWGMDMIAPDAPSFIDHIALLETQDRVAVERVEYGTEERNVSPREQRYVAGQPILRRAQ</sequence>
<protein>
    <submittedName>
        <fullName evidence="2">Uncharacterized protein</fullName>
    </submittedName>
</protein>
<gene>
    <name evidence="2" type="ORF">A3I45_01310</name>
</gene>
<comment type="caution">
    <text evidence="2">The sequence shown here is derived from an EMBL/GenBank/DDBJ whole genome shotgun (WGS) entry which is preliminary data.</text>
</comment>
<dbReference type="EMBL" id="MGET01000048">
    <property type="protein sequence ID" value="OGL89221.1"/>
    <property type="molecule type" value="Genomic_DNA"/>
</dbReference>